<dbReference type="KEGG" id="fad:CDH04_02425"/>
<dbReference type="Proteomes" id="UP000681131">
    <property type="component" value="Chromosome"/>
</dbReference>
<keyword evidence="1" id="KW-0732">Signal</keyword>
<dbReference type="OrthoDB" id="5603191at2"/>
<gene>
    <name evidence="2" type="ORF">CDH04_02425</name>
    <name evidence="3" type="ORF">FZC43_02425</name>
</gene>
<dbReference type="EMBL" id="CP043424">
    <property type="protein sequence ID" value="QIW11566.1"/>
    <property type="molecule type" value="Genomic_DNA"/>
</dbReference>
<dbReference type="Proteomes" id="UP000251120">
    <property type="component" value="Chromosome"/>
</dbReference>
<reference evidence="2 4" key="1">
    <citation type="submission" date="2017-06" db="EMBL/GenBank/DDBJ databases">
        <title>Complete genome of Francisella adeliensis.</title>
        <authorList>
            <person name="Vallesi A."/>
            <person name="Sjodin A."/>
        </authorList>
    </citation>
    <scope>NUCLEOTIDE SEQUENCE [LARGE SCALE GENOMIC DNA]</scope>
    <source>
        <strain evidence="2 4">FDC440</strain>
    </source>
</reference>
<evidence type="ECO:0000313" key="4">
    <source>
        <dbReference type="Proteomes" id="UP000251120"/>
    </source>
</evidence>
<organism evidence="2 4">
    <name type="scientific">Francisella adeliensis</name>
    <dbReference type="NCBI Taxonomy" id="2007306"/>
    <lineage>
        <taxon>Bacteria</taxon>
        <taxon>Pseudomonadati</taxon>
        <taxon>Pseudomonadota</taxon>
        <taxon>Gammaproteobacteria</taxon>
        <taxon>Thiotrichales</taxon>
        <taxon>Francisellaceae</taxon>
        <taxon>Francisella</taxon>
    </lineage>
</organism>
<dbReference type="Pfam" id="PF12097">
    <property type="entry name" value="DUF3573"/>
    <property type="match status" value="1"/>
</dbReference>
<dbReference type="InterPro" id="IPR021956">
    <property type="entry name" value="DUF3573"/>
</dbReference>
<evidence type="ECO:0000313" key="2">
    <source>
        <dbReference type="EMBL" id="AXA33337.1"/>
    </source>
</evidence>
<feature type="chain" id="PRO_5016362589" evidence="1">
    <location>
        <begin position="22"/>
        <end position="493"/>
    </location>
</feature>
<dbReference type="EMBL" id="CP021781">
    <property type="protein sequence ID" value="AXA33337.1"/>
    <property type="molecule type" value="Genomic_DNA"/>
</dbReference>
<dbReference type="AlphaFoldDB" id="A0A2Z4XWT0"/>
<evidence type="ECO:0000313" key="5">
    <source>
        <dbReference type="Proteomes" id="UP000681131"/>
    </source>
</evidence>
<evidence type="ECO:0000256" key="1">
    <source>
        <dbReference type="SAM" id="SignalP"/>
    </source>
</evidence>
<accession>A0A2Z4XWT0</accession>
<proteinExistence type="predicted"/>
<dbReference type="RefSeq" id="WP_112869510.1">
    <property type="nucleotide sequence ID" value="NZ_CP021781.1"/>
</dbReference>
<feature type="signal peptide" evidence="1">
    <location>
        <begin position="1"/>
        <end position="21"/>
    </location>
</feature>
<evidence type="ECO:0000313" key="3">
    <source>
        <dbReference type="EMBL" id="QIW11566.1"/>
    </source>
</evidence>
<sequence length="493" mass="53162">MKKHLPKVLLLCLSASSSLYARDEKIDSQNPIIALQEQIQDLQQEINTIDSDNNSPTLHTYSSVVDDKNTEQLLKERRALKNIDLMKNISVDGNIINLTDSVNNIFGDGDGVDVSNSAPITTRGEVSYLGSYSGNNNIPIGMLPSKLFASSLVTQKEKFDDYSIFLGGFIGMDAQAWYGDNIPRVNFDGTPTSSFNGSGQNIYLTSSRLYFLSNLGDYVTAEYDVSTNQLQNFFIGNAFVIFGNMSASPFFVTVGRSTLSVASIGGGGSSTGSVAGFLGTGRATNISLNYKTSTLNASVAVFGTDDKKANFSTGLFYADSWTDSLSVGFNAGYVYDLNGAENFTIESVVSDGKTVGVFNIDTNIAYTVGGGVFQINTGWGTTTGKDNFNGDGNDVLTGAWYVGTNYSLSLAGRSTNFNATYGQSYNAAAIPMGIAASPLQDGLAQTGIEKQLIFSAQRAYFDDYVLFGPEYAYQRFYDGRHMNTLTLDLAVYL</sequence>
<keyword evidence="5" id="KW-1185">Reference proteome</keyword>
<name>A0A2Z4XWT0_9GAMM</name>
<protein>
    <submittedName>
        <fullName evidence="3">DUF3573 domain-containing protein</fullName>
    </submittedName>
</protein>
<reference evidence="3 5" key="2">
    <citation type="submission" date="2019-08" db="EMBL/GenBank/DDBJ databases">
        <title>Complete genome sequences of Francisella adeliensis (FSC1325 and FSC1326).</title>
        <authorList>
            <person name="Ohrman C."/>
            <person name="Uneklint I."/>
            <person name="Vallesi A."/>
            <person name="Karlsson L."/>
            <person name="Sjodin A."/>
        </authorList>
    </citation>
    <scope>NUCLEOTIDE SEQUENCE [LARGE SCALE GENOMIC DNA]</scope>
    <source>
        <strain evidence="3 5">FSC1325</strain>
    </source>
</reference>